<dbReference type="Pfam" id="PF13304">
    <property type="entry name" value="AAA_21"/>
    <property type="match status" value="1"/>
</dbReference>
<dbReference type="EMBL" id="AECV01000013">
    <property type="protein sequence ID" value="EFW30019.1"/>
    <property type="molecule type" value="Genomic_DNA"/>
</dbReference>
<gene>
    <name evidence="2" type="ORF">HMPREF9555_00771</name>
</gene>
<dbReference type="GO" id="GO:0016887">
    <property type="term" value="F:ATP hydrolysis activity"/>
    <property type="evidence" value="ECO:0007669"/>
    <property type="project" value="InterPro"/>
</dbReference>
<dbReference type="STRING" id="749551.HMPREF9555_00771"/>
<organism evidence="2 3">
    <name type="scientific">Selenomonas artemidis F0399</name>
    <dbReference type="NCBI Taxonomy" id="749551"/>
    <lineage>
        <taxon>Bacteria</taxon>
        <taxon>Bacillati</taxon>
        <taxon>Bacillota</taxon>
        <taxon>Negativicutes</taxon>
        <taxon>Selenomonadales</taxon>
        <taxon>Selenomonadaceae</taxon>
        <taxon>Selenomonas</taxon>
    </lineage>
</organism>
<evidence type="ECO:0000313" key="2">
    <source>
        <dbReference type="EMBL" id="EFW30019.1"/>
    </source>
</evidence>
<dbReference type="PANTHER" id="PTHR40396:SF1">
    <property type="entry name" value="ATPASE AAA-TYPE CORE DOMAIN-CONTAINING PROTEIN"/>
    <property type="match status" value="1"/>
</dbReference>
<dbReference type="PANTHER" id="PTHR40396">
    <property type="entry name" value="ATPASE-LIKE PROTEIN"/>
    <property type="match status" value="1"/>
</dbReference>
<dbReference type="SUPFAM" id="SSF52540">
    <property type="entry name" value="P-loop containing nucleoside triphosphate hydrolases"/>
    <property type="match status" value="1"/>
</dbReference>
<dbReference type="InterPro" id="IPR027417">
    <property type="entry name" value="P-loop_NTPase"/>
</dbReference>
<dbReference type="Proteomes" id="UP000004633">
    <property type="component" value="Unassembled WGS sequence"/>
</dbReference>
<proteinExistence type="predicted"/>
<comment type="caution">
    <text evidence="2">The sequence shown here is derived from an EMBL/GenBank/DDBJ whole genome shotgun (WGS) entry which is preliminary data.</text>
</comment>
<dbReference type="GO" id="GO:0005524">
    <property type="term" value="F:ATP binding"/>
    <property type="evidence" value="ECO:0007669"/>
    <property type="project" value="InterPro"/>
</dbReference>
<dbReference type="RefSeq" id="WP_009349448.1">
    <property type="nucleotide sequence ID" value="NZ_GL638136.1"/>
</dbReference>
<reference evidence="2 3" key="1">
    <citation type="submission" date="2010-08" db="EMBL/GenBank/DDBJ databases">
        <authorList>
            <person name="Weinstock G."/>
            <person name="Sodergren E."/>
            <person name="Clifton S."/>
            <person name="Fulton L."/>
            <person name="Fulton B."/>
            <person name="Courtney L."/>
            <person name="Fronick C."/>
            <person name="Harrison M."/>
            <person name="Strong C."/>
            <person name="Farmer C."/>
            <person name="Delahaunty K."/>
            <person name="Markovic C."/>
            <person name="Hall O."/>
            <person name="Minx P."/>
            <person name="Tomlinson C."/>
            <person name="Mitreva M."/>
            <person name="Hou S."/>
            <person name="Chen J."/>
            <person name="Wollam A."/>
            <person name="Pepin K.H."/>
            <person name="Johnson M."/>
            <person name="Bhonagiri V."/>
            <person name="Zhang X."/>
            <person name="Suruliraj S."/>
            <person name="Warren W."/>
            <person name="Chinwalla A."/>
            <person name="Mardis E.R."/>
            <person name="Wilson R.K."/>
        </authorList>
    </citation>
    <scope>NUCLEOTIDE SEQUENCE [LARGE SCALE GENOMIC DNA]</scope>
    <source>
        <strain evidence="2 3">F0399</strain>
    </source>
</reference>
<evidence type="ECO:0000313" key="3">
    <source>
        <dbReference type="Proteomes" id="UP000004633"/>
    </source>
</evidence>
<name>E7N1B8_9FIRM</name>
<protein>
    <recommendedName>
        <fullName evidence="1">ATPase AAA-type core domain-containing protein</fullName>
    </recommendedName>
</protein>
<dbReference type="AlphaFoldDB" id="E7N1B8"/>
<dbReference type="InterPro" id="IPR003959">
    <property type="entry name" value="ATPase_AAA_core"/>
</dbReference>
<keyword evidence="3" id="KW-1185">Reference proteome</keyword>
<feature type="domain" description="ATPase AAA-type core" evidence="1">
    <location>
        <begin position="203"/>
        <end position="332"/>
    </location>
</feature>
<sequence>MLLNYSFSNFCSFQGQGFFSLNASSGKVLRRYPGNYNTAECGTHPLKTAVIVGENAGGKSNFIRSLMFLQSLFIENTIVKTVSPYVNVSALREEKNAEQFFELEFTPNGTQIFRYRLILDSRGIVSEGFYQREKRKSREHIILEYLRRGDMELFQGSAPADYPLILQGNKQKAGLFVTKLALLGDASANILLDWMTHRLSVVSLDDERKSPAGRASEIEILQDPRYIDILRMVDYSILRIELDEENPYGKTMIVREDKEHRTYKRELHMDSSGVKEFFSWAIQIFRVIYEDKIIFADEMDRVLNPVLSDRIIAYMSGKEHHGQFVFTTHNVLHLNLTTYMKEQIYFITKNRENLNSEIYSLADFPEIRYGTTKIYEFYMKGILGGTADE</sequence>
<evidence type="ECO:0000259" key="1">
    <source>
        <dbReference type="Pfam" id="PF13304"/>
    </source>
</evidence>
<accession>E7N1B8</accession>
<dbReference type="Gene3D" id="3.40.50.300">
    <property type="entry name" value="P-loop containing nucleotide triphosphate hydrolases"/>
    <property type="match status" value="1"/>
</dbReference>
<dbReference type="HOGENOM" id="CLU_705264_0_0_9"/>